<gene>
    <name evidence="1" type="ORF">CHK_1879</name>
</gene>
<name>A0A0M2NK17_9FIRM</name>
<dbReference type="InterPro" id="IPR021223">
    <property type="entry name" value="AbiGi"/>
</dbReference>
<evidence type="ECO:0000313" key="1">
    <source>
        <dbReference type="EMBL" id="KKI50585.1"/>
    </source>
</evidence>
<reference evidence="1 2" key="1">
    <citation type="submission" date="2015-04" db="EMBL/GenBank/DDBJ databases">
        <title>Draft genome sequence of bacteremic isolate Catabacter hongkongensis type strain HKU16T.</title>
        <authorList>
            <person name="Lau S.K."/>
            <person name="Teng J.L."/>
            <person name="Huang Y."/>
            <person name="Curreem S.O."/>
            <person name="Tsui S.K."/>
            <person name="Woo P.C."/>
        </authorList>
    </citation>
    <scope>NUCLEOTIDE SEQUENCE [LARGE SCALE GENOMIC DNA]</scope>
    <source>
        <strain evidence="1 2">HKU16</strain>
    </source>
</reference>
<keyword evidence="2" id="KW-1185">Reference proteome</keyword>
<dbReference type="Proteomes" id="UP000034076">
    <property type="component" value="Unassembled WGS sequence"/>
</dbReference>
<comment type="caution">
    <text evidence="1">The sequence shown here is derived from an EMBL/GenBank/DDBJ whole genome shotgun (WGS) entry which is preliminary data.</text>
</comment>
<organism evidence="1 2">
    <name type="scientific">Christensenella hongkongensis</name>
    <dbReference type="NCBI Taxonomy" id="270498"/>
    <lineage>
        <taxon>Bacteria</taxon>
        <taxon>Bacillati</taxon>
        <taxon>Bacillota</taxon>
        <taxon>Clostridia</taxon>
        <taxon>Christensenellales</taxon>
        <taxon>Christensenellaceae</taxon>
        <taxon>Christensenella</taxon>
    </lineage>
</organism>
<dbReference type="RefSeq" id="WP_046443738.1">
    <property type="nucleotide sequence ID" value="NZ_LAYJ01000103.1"/>
</dbReference>
<dbReference type="STRING" id="270498.CHK_1879"/>
<dbReference type="OrthoDB" id="680500at2"/>
<dbReference type="AlphaFoldDB" id="A0A0M2NK17"/>
<dbReference type="Pfam" id="PF10899">
    <property type="entry name" value="AbiGi"/>
    <property type="match status" value="1"/>
</dbReference>
<dbReference type="EMBL" id="LAYJ01000103">
    <property type="protein sequence ID" value="KKI50585.1"/>
    <property type="molecule type" value="Genomic_DNA"/>
</dbReference>
<sequence length="323" mass="38316">MNNIAISKGAFSSQEDYTQSANTLFHFMNKFTFLKLALKKKALFPRYCVEDIQYLGLKIQEKEFQEIAVLQKCFCDIPLHKIAANFNCEFSSDSLIRIAEIDEAKCPIVNSHPDCYGEYAVGFSKKWGEQHDLQPIHYLNSTSPYTRDFVHHFLEIYERENLDEIIASDILQRLSLIKPLRGKMKRIFDINGERVELEFNKNFHDEQEWRFIPDLREINKLNAERDYTIDPILANLRAREYHKEYINSQSLEIQKEENNVLWLKYNYSEIKYIIVPSQQSRIDLIEFIMSLEDSNFVDPNDTLLERYVLISKIMVLDDIRKDW</sequence>
<accession>A0A0M2NK17</accession>
<evidence type="ECO:0000313" key="2">
    <source>
        <dbReference type="Proteomes" id="UP000034076"/>
    </source>
</evidence>
<proteinExistence type="predicted"/>
<evidence type="ECO:0008006" key="3">
    <source>
        <dbReference type="Google" id="ProtNLM"/>
    </source>
</evidence>
<protein>
    <recommendedName>
        <fullName evidence="3">DUF2971 domain-containing protein</fullName>
    </recommendedName>
</protein>